<name>A0AAD6UKK2_9AGAR</name>
<feature type="region of interest" description="Disordered" evidence="1">
    <location>
        <begin position="529"/>
        <end position="560"/>
    </location>
</feature>
<dbReference type="EMBL" id="JARJCN010000003">
    <property type="protein sequence ID" value="KAJ7102300.1"/>
    <property type="molecule type" value="Genomic_DNA"/>
</dbReference>
<protein>
    <submittedName>
        <fullName evidence="2">Uncharacterized protein</fullName>
    </submittedName>
</protein>
<comment type="caution">
    <text evidence="2">The sequence shown here is derived from an EMBL/GenBank/DDBJ whole genome shotgun (WGS) entry which is preliminary data.</text>
</comment>
<organism evidence="2 3">
    <name type="scientific">Mycena belliarum</name>
    <dbReference type="NCBI Taxonomy" id="1033014"/>
    <lineage>
        <taxon>Eukaryota</taxon>
        <taxon>Fungi</taxon>
        <taxon>Dikarya</taxon>
        <taxon>Basidiomycota</taxon>
        <taxon>Agaricomycotina</taxon>
        <taxon>Agaricomycetes</taxon>
        <taxon>Agaricomycetidae</taxon>
        <taxon>Agaricales</taxon>
        <taxon>Marasmiineae</taxon>
        <taxon>Mycenaceae</taxon>
        <taxon>Mycena</taxon>
    </lineage>
</organism>
<dbReference type="AlphaFoldDB" id="A0AAD6UKK2"/>
<feature type="region of interest" description="Disordered" evidence="1">
    <location>
        <begin position="181"/>
        <end position="211"/>
    </location>
</feature>
<feature type="region of interest" description="Disordered" evidence="1">
    <location>
        <begin position="320"/>
        <end position="369"/>
    </location>
</feature>
<dbReference type="Proteomes" id="UP001222325">
    <property type="component" value="Unassembled WGS sequence"/>
</dbReference>
<accession>A0AAD6UKK2</accession>
<feature type="compositionally biased region" description="Polar residues" evidence="1">
    <location>
        <begin position="334"/>
        <end position="344"/>
    </location>
</feature>
<evidence type="ECO:0000313" key="3">
    <source>
        <dbReference type="Proteomes" id="UP001222325"/>
    </source>
</evidence>
<gene>
    <name evidence="2" type="ORF">B0H15DRAFT_795815</name>
</gene>
<reference evidence="2" key="1">
    <citation type="submission" date="2023-03" db="EMBL/GenBank/DDBJ databases">
        <title>Massive genome expansion in bonnet fungi (Mycena s.s.) driven by repeated elements and novel gene families across ecological guilds.</title>
        <authorList>
            <consortium name="Lawrence Berkeley National Laboratory"/>
            <person name="Harder C.B."/>
            <person name="Miyauchi S."/>
            <person name="Viragh M."/>
            <person name="Kuo A."/>
            <person name="Thoen E."/>
            <person name="Andreopoulos B."/>
            <person name="Lu D."/>
            <person name="Skrede I."/>
            <person name="Drula E."/>
            <person name="Henrissat B."/>
            <person name="Morin E."/>
            <person name="Kohler A."/>
            <person name="Barry K."/>
            <person name="LaButti K."/>
            <person name="Morin E."/>
            <person name="Salamov A."/>
            <person name="Lipzen A."/>
            <person name="Mereny Z."/>
            <person name="Hegedus B."/>
            <person name="Baldrian P."/>
            <person name="Stursova M."/>
            <person name="Weitz H."/>
            <person name="Taylor A."/>
            <person name="Grigoriev I.V."/>
            <person name="Nagy L.G."/>
            <person name="Martin F."/>
            <person name="Kauserud H."/>
        </authorList>
    </citation>
    <scope>NUCLEOTIDE SEQUENCE</scope>
    <source>
        <strain evidence="2">CBHHK173m</strain>
    </source>
</reference>
<proteinExistence type="predicted"/>
<evidence type="ECO:0000313" key="2">
    <source>
        <dbReference type="EMBL" id="KAJ7102300.1"/>
    </source>
</evidence>
<sequence length="788" mass="83847">MHDTYLDLIWSKYIHSPEPGMSTLQDTCAALLQYTISPSDFIPALAGLAIHSHLAEPLREVTFVLKHLLYAAAEHRQAARPLFDCDHSDFRVVTMLGVPRELAERSWERLMHKLAGAMRCLQYLCSGKPLHTPSISPISVSSASSQGSVLLPANTSVMVLEGGSCVAKGCPSAVEKSCGRGSPQPIHGLSCNPSSPQHKMAADDQENHRSRKDIRRHRPVYKHLSVCENGHPVAPEAVKVEGHMRRVSDRVVDRSEIHTGALAESEGVRRAGVSGSTRCEHYVALSRARLIPFERIGTPMATSRTGVSVQVDDAGSAALHMPESDSWKAPAATARSTEPRSINPNPKGGGLKDEAPSESAQAQRKEALQRGGGKLKVAAVYEVPASEPRLLDVSSLGLVCHPSIASTIQAARSCVAATRDLALSAALAASCSKARMHEETRVPQNVLAERVELRENEPGGQTDDDLSDKLLRGDVLPHPTAVNACMAERTAGSVHALCRSDSPMLEPRGAAPPPPSTPDAAAAIAADTAPSLRPRVPGAAASRSGTPPARFRVPPSPPSSGCAPYAAHINGGSAVARVVPPPKSPAPAPATADAVELGGLRVEETQTRMTASASVNEHGGLASVLLQMEGADAGRDARQAVEACLARSRLAAESSTRQPRPEILQERMFHEVHGGPAPLPICDTVPNQQDPALRGEDLRGEDRRTLDHVVLANTDLSSVFVRSVATSLAPRTLTSPLPHPPDTDYKVFAFVSAIIQATSITHLLRIILEELATCIAWEREGIGTCCRT</sequence>
<keyword evidence="3" id="KW-1185">Reference proteome</keyword>
<evidence type="ECO:0000256" key="1">
    <source>
        <dbReference type="SAM" id="MobiDB-lite"/>
    </source>
</evidence>
<feature type="region of interest" description="Disordered" evidence="1">
    <location>
        <begin position="501"/>
        <end position="520"/>
    </location>
</feature>